<reference evidence="2" key="1">
    <citation type="submission" date="2016-04" db="EMBL/GenBank/DDBJ databases">
        <title>Cephalotus genome sequencing.</title>
        <authorList>
            <person name="Fukushima K."/>
            <person name="Hasebe M."/>
            <person name="Fang X."/>
        </authorList>
    </citation>
    <scope>NUCLEOTIDE SEQUENCE [LARGE SCALE GENOMIC DNA]</scope>
    <source>
        <strain evidence="2">cv. St1</strain>
    </source>
</reference>
<accession>A0A1Q3DAZ3</accession>
<dbReference type="EMBL" id="BDDD01005495">
    <property type="protein sequence ID" value="GAV89438.1"/>
    <property type="molecule type" value="Genomic_DNA"/>
</dbReference>
<organism evidence="1 2">
    <name type="scientific">Cephalotus follicularis</name>
    <name type="common">Albany pitcher plant</name>
    <dbReference type="NCBI Taxonomy" id="3775"/>
    <lineage>
        <taxon>Eukaryota</taxon>
        <taxon>Viridiplantae</taxon>
        <taxon>Streptophyta</taxon>
        <taxon>Embryophyta</taxon>
        <taxon>Tracheophyta</taxon>
        <taxon>Spermatophyta</taxon>
        <taxon>Magnoliopsida</taxon>
        <taxon>eudicotyledons</taxon>
        <taxon>Gunneridae</taxon>
        <taxon>Pentapetalae</taxon>
        <taxon>rosids</taxon>
        <taxon>fabids</taxon>
        <taxon>Oxalidales</taxon>
        <taxon>Cephalotaceae</taxon>
        <taxon>Cephalotus</taxon>
    </lineage>
</organism>
<comment type="caution">
    <text evidence="1">The sequence shown here is derived from an EMBL/GenBank/DDBJ whole genome shotgun (WGS) entry which is preliminary data.</text>
</comment>
<proteinExistence type="predicted"/>
<sequence length="19" mass="2409">LHLEDSRPVGRVRRRHIRR</sequence>
<evidence type="ECO:0000313" key="2">
    <source>
        <dbReference type="Proteomes" id="UP000187406"/>
    </source>
</evidence>
<name>A0A1Q3DAZ3_CEPFO</name>
<dbReference type="AlphaFoldDB" id="A0A1Q3DAZ3"/>
<keyword evidence="2" id="KW-1185">Reference proteome</keyword>
<feature type="non-terminal residue" evidence="1">
    <location>
        <position position="1"/>
    </location>
</feature>
<dbReference type="Proteomes" id="UP000187406">
    <property type="component" value="Unassembled WGS sequence"/>
</dbReference>
<gene>
    <name evidence="1" type="ORF">CFOL_v3_32852</name>
</gene>
<evidence type="ECO:0000313" key="1">
    <source>
        <dbReference type="EMBL" id="GAV89438.1"/>
    </source>
</evidence>
<protein>
    <submittedName>
        <fullName evidence="1">Gag_pre-integrs domain-containing protein/UBN2_3 domain-containing protein</fullName>
    </submittedName>
</protein>
<dbReference type="OrthoDB" id="3054003at2759"/>